<keyword evidence="6 9" id="KW-1133">Transmembrane helix</keyword>
<feature type="transmembrane region" description="Helical" evidence="9">
    <location>
        <begin position="49"/>
        <end position="71"/>
    </location>
</feature>
<dbReference type="AlphaFoldDB" id="A0A7M1IC14"/>
<sequence length="114" mass="13629">MVMILEIVILVFIVYLLFLFVSMSSDKNDNMLSSYECGFDSVMGARLSFSYRFFLISILFLVFDVEITLLVPLPYVEMEMWQVYGLWWFMMVLFFGLLYEYFNGVLEWIEVENN</sequence>
<dbReference type="InterPro" id="IPR038430">
    <property type="entry name" value="NDAH_ubi_oxred_su3_sf"/>
</dbReference>
<keyword evidence="9" id="KW-1278">Translocase</keyword>
<evidence type="ECO:0000256" key="6">
    <source>
        <dbReference type="ARBA" id="ARBA00022989"/>
    </source>
</evidence>
<evidence type="ECO:0000313" key="10">
    <source>
        <dbReference type="EMBL" id="QOQ36840.1"/>
    </source>
</evidence>
<evidence type="ECO:0000256" key="9">
    <source>
        <dbReference type="RuleBase" id="RU003640"/>
    </source>
</evidence>
<dbReference type="PANTHER" id="PTHR11058:SF9">
    <property type="entry name" value="NADH-UBIQUINONE OXIDOREDUCTASE CHAIN 3"/>
    <property type="match status" value="1"/>
</dbReference>
<dbReference type="InterPro" id="IPR000440">
    <property type="entry name" value="NADH_UbQ/plastoQ_OxRdtase_su3"/>
</dbReference>
<gene>
    <name evidence="10" type="primary">ND3</name>
</gene>
<evidence type="ECO:0000256" key="4">
    <source>
        <dbReference type="ARBA" id="ARBA00022448"/>
    </source>
</evidence>
<evidence type="ECO:0000256" key="5">
    <source>
        <dbReference type="ARBA" id="ARBA00022692"/>
    </source>
</evidence>
<dbReference type="GO" id="GO:0030964">
    <property type="term" value="C:NADH dehydrogenase complex"/>
    <property type="evidence" value="ECO:0007669"/>
    <property type="project" value="TreeGrafter"/>
</dbReference>
<feature type="transmembrane region" description="Helical" evidence="9">
    <location>
        <begin position="7"/>
        <end position="25"/>
    </location>
</feature>
<comment type="catalytic activity">
    <reaction evidence="8 9">
        <text>a ubiquinone + NADH + 5 H(+)(in) = a ubiquinol + NAD(+) + 4 H(+)(out)</text>
        <dbReference type="Rhea" id="RHEA:29091"/>
        <dbReference type="Rhea" id="RHEA-COMP:9565"/>
        <dbReference type="Rhea" id="RHEA-COMP:9566"/>
        <dbReference type="ChEBI" id="CHEBI:15378"/>
        <dbReference type="ChEBI" id="CHEBI:16389"/>
        <dbReference type="ChEBI" id="CHEBI:17976"/>
        <dbReference type="ChEBI" id="CHEBI:57540"/>
        <dbReference type="ChEBI" id="CHEBI:57945"/>
        <dbReference type="EC" id="7.1.1.2"/>
    </reaction>
</comment>
<proteinExistence type="inferred from homology"/>
<keyword evidence="9" id="KW-0830">Ubiquinone</keyword>
<dbReference type="RefSeq" id="YP_010026026.1">
    <property type="nucleotide sequence ID" value="NC_053738.1"/>
</dbReference>
<keyword evidence="9" id="KW-0679">Respiratory chain</keyword>
<comment type="subcellular location">
    <subcellularLocation>
        <location evidence="1">Membrane</location>
    </subcellularLocation>
    <subcellularLocation>
        <location evidence="9">Mitochondrion membrane</location>
        <topology evidence="9">Multi-pass membrane protein</topology>
    </subcellularLocation>
</comment>
<organism evidence="10">
    <name type="scientific">Cyriopagopus hainanus</name>
    <name type="common">Chinese bird spider</name>
    <name type="synonym">Haplopelma hainanum</name>
    <dbReference type="NCBI Taxonomy" id="2781057"/>
    <lineage>
        <taxon>Eukaryota</taxon>
        <taxon>Metazoa</taxon>
        <taxon>Ecdysozoa</taxon>
        <taxon>Arthropoda</taxon>
        <taxon>Chelicerata</taxon>
        <taxon>Arachnida</taxon>
        <taxon>Araneae</taxon>
        <taxon>Mygalomorphae</taxon>
        <taxon>Avicularoidea</taxon>
        <taxon>Theraphosidae</taxon>
        <taxon>Cyriopagopus</taxon>
    </lineage>
</organism>
<evidence type="ECO:0000256" key="7">
    <source>
        <dbReference type="ARBA" id="ARBA00023136"/>
    </source>
</evidence>
<comment type="similarity">
    <text evidence="2 9">Belongs to the complex I subunit 3 family.</text>
</comment>
<dbReference type="GeneID" id="63366938"/>
<accession>A0A7M1IC14</accession>
<feature type="transmembrane region" description="Helical" evidence="9">
    <location>
        <begin position="83"/>
        <end position="102"/>
    </location>
</feature>
<dbReference type="GO" id="GO:0031966">
    <property type="term" value="C:mitochondrial membrane"/>
    <property type="evidence" value="ECO:0007669"/>
    <property type="project" value="UniProtKB-SubCell"/>
</dbReference>
<reference evidence="10" key="1">
    <citation type="journal article" date="2020" name="Mitochondrial DNA Part B Resour">
        <title>A mitogenomic phylogeny of spiders and complete mitochondrial genome of Cyriopagopus hainanus (Araneae:Theraphosidae).</title>
        <authorList>
            <person name="Chen G."/>
            <person name="Wu H."/>
            <person name="Wang N."/>
            <person name="Zhong S."/>
            <person name="Zhou Y."/>
            <person name="Liang B."/>
        </authorList>
    </citation>
    <scope>NUCLEOTIDE SEQUENCE</scope>
</reference>
<comment type="function">
    <text evidence="9">Core subunit of the mitochondrial membrane respiratory chain NADH dehydrogenase (Complex I) which catalyzes electron transfer from NADH through the respiratory chain, using ubiquinone as an electron acceptor. Essential for the catalytic activity of complex I.</text>
</comment>
<evidence type="ECO:0000256" key="8">
    <source>
        <dbReference type="ARBA" id="ARBA00049551"/>
    </source>
</evidence>
<dbReference type="Gene3D" id="1.20.58.1610">
    <property type="entry name" value="NADH:ubiquinone/plastoquinone oxidoreductase, chain 3"/>
    <property type="match status" value="1"/>
</dbReference>
<keyword evidence="9" id="KW-0520">NAD</keyword>
<name>A0A7M1IC14_CYRHA</name>
<keyword evidence="7 9" id="KW-0472">Membrane</keyword>
<dbReference type="PANTHER" id="PTHR11058">
    <property type="entry name" value="NADH-UBIQUINONE OXIDOREDUCTASE CHAIN 3"/>
    <property type="match status" value="1"/>
</dbReference>
<evidence type="ECO:0000256" key="1">
    <source>
        <dbReference type="ARBA" id="ARBA00004370"/>
    </source>
</evidence>
<keyword evidence="9 10" id="KW-0496">Mitochondrion</keyword>
<dbReference type="EMBL" id="MN877932">
    <property type="protein sequence ID" value="QOQ36840.1"/>
    <property type="molecule type" value="Genomic_DNA"/>
</dbReference>
<geneLocation type="mitochondrion" evidence="10"/>
<keyword evidence="9" id="KW-0249">Electron transport</keyword>
<dbReference type="CTD" id="4537"/>
<dbReference type="GO" id="GO:0008137">
    <property type="term" value="F:NADH dehydrogenase (ubiquinone) activity"/>
    <property type="evidence" value="ECO:0007669"/>
    <property type="project" value="UniProtKB-UniRule"/>
</dbReference>
<evidence type="ECO:0000256" key="3">
    <source>
        <dbReference type="ARBA" id="ARBA00021007"/>
    </source>
</evidence>
<dbReference type="EC" id="7.1.1.2" evidence="9"/>
<evidence type="ECO:0000256" key="2">
    <source>
        <dbReference type="ARBA" id="ARBA00008472"/>
    </source>
</evidence>
<keyword evidence="4 9" id="KW-0813">Transport</keyword>
<protein>
    <recommendedName>
        <fullName evidence="3 9">NADH-ubiquinone oxidoreductase chain 3</fullName>
        <ecNumber evidence="9">7.1.1.2</ecNumber>
    </recommendedName>
</protein>
<dbReference type="Pfam" id="PF00507">
    <property type="entry name" value="Oxidored_q4"/>
    <property type="match status" value="1"/>
</dbReference>
<keyword evidence="5 9" id="KW-0812">Transmembrane</keyword>